<accession>A0A8W8LMA7</accession>
<dbReference type="GO" id="GO:0046872">
    <property type="term" value="F:metal ion binding"/>
    <property type="evidence" value="ECO:0007669"/>
    <property type="project" value="UniProtKB-KW"/>
</dbReference>
<dbReference type="Proteomes" id="UP000005408">
    <property type="component" value="Unassembled WGS sequence"/>
</dbReference>
<dbReference type="OMA" id="EMPPWER"/>
<evidence type="ECO:0000256" key="4">
    <source>
        <dbReference type="PIRSR" id="PIRSR601820-3"/>
    </source>
</evidence>
<dbReference type="Pfam" id="PF00965">
    <property type="entry name" value="TIMP"/>
    <property type="match status" value="1"/>
</dbReference>
<evidence type="ECO:0008006" key="7">
    <source>
        <dbReference type="Google" id="ProtNLM"/>
    </source>
</evidence>
<dbReference type="Gene3D" id="2.40.50.120">
    <property type="match status" value="1"/>
</dbReference>
<dbReference type="AlphaFoldDB" id="A0A8W8LMA7"/>
<keyword evidence="6" id="KW-1185">Reference proteome</keyword>
<evidence type="ECO:0000313" key="6">
    <source>
        <dbReference type="Proteomes" id="UP000005408"/>
    </source>
</evidence>
<name>A0A8W8LMA7_MAGGI</name>
<evidence type="ECO:0000256" key="2">
    <source>
        <dbReference type="ARBA" id="ARBA00022525"/>
    </source>
</evidence>
<keyword evidence="3" id="KW-0862">Zinc</keyword>
<organism evidence="5 6">
    <name type="scientific">Magallana gigas</name>
    <name type="common">Pacific oyster</name>
    <name type="synonym">Crassostrea gigas</name>
    <dbReference type="NCBI Taxonomy" id="29159"/>
    <lineage>
        <taxon>Eukaryota</taxon>
        <taxon>Metazoa</taxon>
        <taxon>Spiralia</taxon>
        <taxon>Lophotrochozoa</taxon>
        <taxon>Mollusca</taxon>
        <taxon>Bivalvia</taxon>
        <taxon>Autobranchia</taxon>
        <taxon>Pteriomorphia</taxon>
        <taxon>Ostreida</taxon>
        <taxon>Ostreoidea</taxon>
        <taxon>Ostreidae</taxon>
        <taxon>Magallana</taxon>
    </lineage>
</organism>
<dbReference type="GO" id="GO:0005615">
    <property type="term" value="C:extracellular space"/>
    <property type="evidence" value="ECO:0007669"/>
    <property type="project" value="TreeGrafter"/>
</dbReference>
<proteinExistence type="predicted"/>
<dbReference type="SUPFAM" id="SSF50242">
    <property type="entry name" value="TIMP-like"/>
    <property type="match status" value="1"/>
</dbReference>
<reference evidence="5" key="1">
    <citation type="submission" date="2022-08" db="UniProtKB">
        <authorList>
            <consortium name="EnsemblMetazoa"/>
        </authorList>
    </citation>
    <scope>IDENTIFICATION</scope>
    <source>
        <strain evidence="5">05x7-T-G4-1.051#20</strain>
    </source>
</reference>
<dbReference type="InterPro" id="IPR001820">
    <property type="entry name" value="TIMP"/>
</dbReference>
<keyword evidence="3" id="KW-0479">Metal-binding</keyword>
<dbReference type="EnsemblMetazoa" id="G28670.1">
    <property type="protein sequence ID" value="G28670.1:cds"/>
    <property type="gene ID" value="G28670"/>
</dbReference>
<dbReference type="PANTHER" id="PTHR11844:SF33">
    <property type="entry name" value="TISSUE INHIBITOR OF METALLOPROTEINASE"/>
    <property type="match status" value="1"/>
</dbReference>
<protein>
    <recommendedName>
        <fullName evidence="7">NTR domain-containing protein</fullName>
    </recommendedName>
</protein>
<feature type="disulfide bond" evidence="4">
    <location>
        <begin position="56"/>
        <end position="145"/>
    </location>
</feature>
<evidence type="ECO:0000313" key="5">
    <source>
        <dbReference type="EnsemblMetazoa" id="G28670.1:cds"/>
    </source>
</evidence>
<dbReference type="PANTHER" id="PTHR11844">
    <property type="entry name" value="METALLOPROTEASE INHIBITOR"/>
    <property type="match status" value="1"/>
</dbReference>
<keyword evidence="2" id="KW-0964">Secreted</keyword>
<dbReference type="GO" id="GO:0051045">
    <property type="term" value="P:negative regulation of membrane protein ectodomain proteolysis"/>
    <property type="evidence" value="ECO:0007669"/>
    <property type="project" value="TreeGrafter"/>
</dbReference>
<evidence type="ECO:0000256" key="1">
    <source>
        <dbReference type="ARBA" id="ARBA00004613"/>
    </source>
</evidence>
<dbReference type="GO" id="GO:0008191">
    <property type="term" value="F:metalloendopeptidase inhibitor activity"/>
    <property type="evidence" value="ECO:0007669"/>
    <property type="project" value="InterPro"/>
</dbReference>
<dbReference type="GO" id="GO:0002020">
    <property type="term" value="F:protease binding"/>
    <property type="evidence" value="ECO:0007669"/>
    <property type="project" value="TreeGrafter"/>
</dbReference>
<comment type="subcellular location">
    <subcellularLocation>
        <location evidence="1">Secreted</location>
    </subcellularLocation>
</comment>
<feature type="disulfide bond" evidence="4">
    <location>
        <begin position="54"/>
        <end position="119"/>
    </location>
</feature>
<sequence>MYKFKNILQEKGQESWRRYVFKEKHIKQLDRNAEMKVLVILTVLCLSVGYGNSCTCVGVPTNGCDSDYSILGTVIGVQPLGTPPNDERIYTVLVQRIYKTDRPLSFILQIRAYVEGSLCGLLLTPGRQYVISGYYRNSMMWTNACLYTRLFSQIPLNEKLNLDCYNRPRY</sequence>
<evidence type="ECO:0000256" key="3">
    <source>
        <dbReference type="PIRSR" id="PIRSR601820-1"/>
    </source>
</evidence>
<dbReference type="OrthoDB" id="6145217at2759"/>
<dbReference type="InterPro" id="IPR008993">
    <property type="entry name" value="TIMP-like_OB-fold"/>
</dbReference>
<dbReference type="GO" id="GO:0031012">
    <property type="term" value="C:extracellular matrix"/>
    <property type="evidence" value="ECO:0007669"/>
    <property type="project" value="TreeGrafter"/>
</dbReference>
<keyword evidence="4" id="KW-1015">Disulfide bond</keyword>
<feature type="binding site" evidence="3">
    <location>
        <position position="54"/>
    </location>
    <ligand>
        <name>Zn(2+)</name>
        <dbReference type="ChEBI" id="CHEBI:29105"/>
        <note>ligand shared with metalloproteinase partner</note>
    </ligand>
</feature>